<protein>
    <submittedName>
        <fullName evidence="1">Uncharacterized protein</fullName>
    </submittedName>
</protein>
<reference evidence="1 2" key="1">
    <citation type="submission" date="2014-08" db="EMBL/GenBank/DDBJ databases">
        <title>Porphyromonas gulae strain:COT-052_OH1451 Genome sequencing.</title>
        <authorList>
            <person name="Wallis C."/>
            <person name="Deusch O."/>
            <person name="O'Flynn C."/>
            <person name="Davis I."/>
            <person name="Jospin G."/>
            <person name="Darling A.E."/>
            <person name="Coil D.A."/>
            <person name="Alexiev A."/>
            <person name="Horsfall A."/>
            <person name="Kirkwood N."/>
            <person name="Harris S."/>
            <person name="Eisen J.A."/>
        </authorList>
    </citation>
    <scope>NUCLEOTIDE SEQUENCE [LARGE SCALE GENOMIC DNA]</scope>
    <source>
        <strain evidence="2">COT-052 OH1451</strain>
    </source>
</reference>
<dbReference type="Proteomes" id="UP000030130">
    <property type="component" value="Unassembled WGS sequence"/>
</dbReference>
<gene>
    <name evidence="1" type="ORF">HR08_00980</name>
</gene>
<accession>A0A0A2FD91</accession>
<sequence length="123" mass="13581">MKKTYRAHSILCIEVGGRRVTFSGSRNTYSTENESEIAELDRLVELDYIELDEVEDGGLGELDPPIVPEADEEGNVFPDVVKVSEAKAILMEEPYNVPLDDMKNKPAILSIAANLGVSFPNLK</sequence>
<dbReference type="EMBL" id="JRAI01000005">
    <property type="protein sequence ID" value="KGN87995.1"/>
    <property type="molecule type" value="Genomic_DNA"/>
</dbReference>
<dbReference type="RefSeq" id="WP_039419910.1">
    <property type="nucleotide sequence ID" value="NZ_JRAI01000005.1"/>
</dbReference>
<name>A0A0A2FD91_9PORP</name>
<dbReference type="AlphaFoldDB" id="A0A0A2FD91"/>
<organism evidence="1 2">
    <name type="scientific">Porphyromonas gulae</name>
    <dbReference type="NCBI Taxonomy" id="111105"/>
    <lineage>
        <taxon>Bacteria</taxon>
        <taxon>Pseudomonadati</taxon>
        <taxon>Bacteroidota</taxon>
        <taxon>Bacteroidia</taxon>
        <taxon>Bacteroidales</taxon>
        <taxon>Porphyromonadaceae</taxon>
        <taxon>Porphyromonas</taxon>
    </lineage>
</organism>
<evidence type="ECO:0000313" key="1">
    <source>
        <dbReference type="EMBL" id="KGN87995.1"/>
    </source>
</evidence>
<comment type="caution">
    <text evidence="1">The sequence shown here is derived from an EMBL/GenBank/DDBJ whole genome shotgun (WGS) entry which is preliminary data.</text>
</comment>
<proteinExistence type="predicted"/>
<evidence type="ECO:0000313" key="2">
    <source>
        <dbReference type="Proteomes" id="UP000030130"/>
    </source>
</evidence>